<comment type="caution">
    <text evidence="1">The sequence shown here is derived from an EMBL/GenBank/DDBJ whole genome shotgun (WGS) entry which is preliminary data.</text>
</comment>
<organism evidence="1 2">
    <name type="scientific">Araneus ventricosus</name>
    <name type="common">Orbweaver spider</name>
    <name type="synonym">Epeira ventricosa</name>
    <dbReference type="NCBI Taxonomy" id="182803"/>
    <lineage>
        <taxon>Eukaryota</taxon>
        <taxon>Metazoa</taxon>
        <taxon>Ecdysozoa</taxon>
        <taxon>Arthropoda</taxon>
        <taxon>Chelicerata</taxon>
        <taxon>Arachnida</taxon>
        <taxon>Araneae</taxon>
        <taxon>Araneomorphae</taxon>
        <taxon>Entelegynae</taxon>
        <taxon>Araneoidea</taxon>
        <taxon>Araneidae</taxon>
        <taxon>Araneus</taxon>
    </lineage>
</organism>
<dbReference type="EMBL" id="BGPR01001250">
    <property type="protein sequence ID" value="GBM49330.1"/>
    <property type="molecule type" value="Genomic_DNA"/>
</dbReference>
<reference evidence="1 2" key="1">
    <citation type="journal article" date="2019" name="Sci. Rep.">
        <title>Orb-weaving spider Araneus ventricosus genome elucidates the spidroin gene catalogue.</title>
        <authorList>
            <person name="Kono N."/>
            <person name="Nakamura H."/>
            <person name="Ohtoshi R."/>
            <person name="Moran D.A.P."/>
            <person name="Shinohara A."/>
            <person name="Yoshida Y."/>
            <person name="Fujiwara M."/>
            <person name="Mori M."/>
            <person name="Tomita M."/>
            <person name="Arakawa K."/>
        </authorList>
    </citation>
    <scope>NUCLEOTIDE SEQUENCE [LARGE SCALE GENOMIC DNA]</scope>
</reference>
<protein>
    <submittedName>
        <fullName evidence="1">Uncharacterized protein</fullName>
    </submittedName>
</protein>
<accession>A0A4Y2G6I9</accession>
<evidence type="ECO:0000313" key="2">
    <source>
        <dbReference type="Proteomes" id="UP000499080"/>
    </source>
</evidence>
<name>A0A4Y2G6I9_ARAVE</name>
<dbReference type="Proteomes" id="UP000499080">
    <property type="component" value="Unassembled WGS sequence"/>
</dbReference>
<gene>
    <name evidence="1" type="ORF">AVEN_199040_1</name>
</gene>
<sequence length="135" mass="15648">MGQQIHFKYEQAEKKITYFKKTAHWSQRVASDTTFMSKHGRTENAKTSGSLPMESSSIRLHKTLVELTLRRKNGTNSAQARCKTPCKLKLFQKTQFPIKNCKMSICCDVEVWQVRGFLPNTVPLFLEWVRSDLVH</sequence>
<evidence type="ECO:0000313" key="1">
    <source>
        <dbReference type="EMBL" id="GBM49330.1"/>
    </source>
</evidence>
<dbReference type="AlphaFoldDB" id="A0A4Y2G6I9"/>
<proteinExistence type="predicted"/>
<keyword evidence="2" id="KW-1185">Reference proteome</keyword>